<proteinExistence type="predicted"/>
<feature type="transmembrane region" description="Helical" evidence="1">
    <location>
        <begin position="21"/>
        <end position="38"/>
    </location>
</feature>
<dbReference type="EMBL" id="CP059735">
    <property type="protein sequence ID" value="WDE01025.1"/>
    <property type="molecule type" value="Genomic_DNA"/>
</dbReference>
<dbReference type="AlphaFoldDB" id="A0AAE9YVD0"/>
<accession>A0AAE9YVD0</accession>
<dbReference type="RefSeq" id="WP_053043479.1">
    <property type="nucleotide sequence ID" value="NZ_CP059735.1"/>
</dbReference>
<organism evidence="2 3">
    <name type="scientific">Thalassomonas actiniarum</name>
    <dbReference type="NCBI Taxonomy" id="485447"/>
    <lineage>
        <taxon>Bacteria</taxon>
        <taxon>Pseudomonadati</taxon>
        <taxon>Pseudomonadota</taxon>
        <taxon>Gammaproteobacteria</taxon>
        <taxon>Alteromonadales</taxon>
        <taxon>Colwelliaceae</taxon>
        <taxon>Thalassomonas</taxon>
    </lineage>
</organism>
<evidence type="ECO:0000313" key="3">
    <source>
        <dbReference type="Proteomes" id="UP000032568"/>
    </source>
</evidence>
<evidence type="ECO:0000256" key="1">
    <source>
        <dbReference type="SAM" id="Phobius"/>
    </source>
</evidence>
<dbReference type="Proteomes" id="UP000032568">
    <property type="component" value="Chromosome"/>
</dbReference>
<protein>
    <submittedName>
        <fullName evidence="2">Pentapeptide repeat-containing protein</fullName>
    </submittedName>
</protein>
<gene>
    <name evidence="2" type="ORF">SG35_010535</name>
</gene>
<dbReference type="Gene3D" id="2.160.20.80">
    <property type="entry name" value="E3 ubiquitin-protein ligase SopA"/>
    <property type="match status" value="1"/>
</dbReference>
<keyword evidence="1" id="KW-1133">Transmembrane helix</keyword>
<dbReference type="PANTHER" id="PTHR14136:SF17">
    <property type="entry name" value="BTB_POZ DOMAIN-CONTAINING PROTEIN KCTD9"/>
    <property type="match status" value="1"/>
</dbReference>
<dbReference type="KEGG" id="tact:SG35_010535"/>
<keyword evidence="3" id="KW-1185">Reference proteome</keyword>
<keyword evidence="1" id="KW-0472">Membrane</keyword>
<dbReference type="SUPFAM" id="SSF141571">
    <property type="entry name" value="Pentapeptide repeat-like"/>
    <property type="match status" value="1"/>
</dbReference>
<sequence>MTRVKETSSAAGLRDKTLWDWLELLIIPGVLTFGLLWFDLAESERSRQAAAKQAEIELDVAREQARENALQMYLDKMSNLLLEQGLKTSARRDEVRSLARARTLTVLSQLDGRRKGYLLRFLYEAGLISAADPVITLGGGILGEASVDDTVLSRADLSGAVLSRVFLSGGYLTRVHLIAADLHGSLLNKTNLVGADLRDADLSNASLKGAKLASADLRGANLEGADLSKANLRAAKVTAEQLSQAKSLAGAILPDGSQAD</sequence>
<reference evidence="2 3" key="2">
    <citation type="journal article" date="2022" name="Mar. Drugs">
        <title>Bioassay-Guided Fractionation Leads to the Detection of Cholic Acid Generated by the Rare Thalassomonas sp.</title>
        <authorList>
            <person name="Pheiffer F."/>
            <person name="Schneider Y.K."/>
            <person name="Hansen E.H."/>
            <person name="Andersen J.H."/>
            <person name="Isaksson J."/>
            <person name="Busche T."/>
            <person name="R C."/>
            <person name="Kalinowski J."/>
            <person name="Zyl L.V."/>
            <person name="Trindade M."/>
        </authorList>
    </citation>
    <scope>NUCLEOTIDE SEQUENCE [LARGE SCALE GENOMIC DNA]</scope>
    <source>
        <strain evidence="2 3">A5K-106</strain>
    </source>
</reference>
<dbReference type="InterPro" id="IPR051082">
    <property type="entry name" value="Pentapeptide-BTB/POZ_domain"/>
</dbReference>
<dbReference type="Pfam" id="PF00805">
    <property type="entry name" value="Pentapeptide"/>
    <property type="match status" value="2"/>
</dbReference>
<dbReference type="PANTHER" id="PTHR14136">
    <property type="entry name" value="BTB_POZ DOMAIN-CONTAINING PROTEIN KCTD9"/>
    <property type="match status" value="1"/>
</dbReference>
<dbReference type="InterPro" id="IPR001646">
    <property type="entry name" value="5peptide_repeat"/>
</dbReference>
<name>A0AAE9YVD0_9GAMM</name>
<evidence type="ECO:0000313" key="2">
    <source>
        <dbReference type="EMBL" id="WDE01025.1"/>
    </source>
</evidence>
<reference evidence="2 3" key="1">
    <citation type="journal article" date="2015" name="Genome Announc.">
        <title>Draft Genome Sequences of Marine Isolates of Thalassomonas viridans and Thalassomonas actiniarum.</title>
        <authorList>
            <person name="Olonade I."/>
            <person name="van Zyl L.J."/>
            <person name="Trindade M."/>
        </authorList>
    </citation>
    <scope>NUCLEOTIDE SEQUENCE [LARGE SCALE GENOMIC DNA]</scope>
    <source>
        <strain evidence="2 3">A5K-106</strain>
    </source>
</reference>
<keyword evidence="1" id="KW-0812">Transmembrane</keyword>